<evidence type="ECO:0000313" key="1">
    <source>
        <dbReference type="EMBL" id="HIZ40137.1"/>
    </source>
</evidence>
<proteinExistence type="predicted"/>
<dbReference type="EMBL" id="DXBR01000086">
    <property type="protein sequence ID" value="HIZ40137.1"/>
    <property type="molecule type" value="Genomic_DNA"/>
</dbReference>
<evidence type="ECO:0000313" key="2">
    <source>
        <dbReference type="Proteomes" id="UP000824049"/>
    </source>
</evidence>
<dbReference type="Proteomes" id="UP000824049">
    <property type="component" value="Unassembled WGS sequence"/>
</dbReference>
<gene>
    <name evidence="1" type="ORF">H9968_09490</name>
</gene>
<dbReference type="Pfam" id="PF12686">
    <property type="entry name" value="DUF3800"/>
    <property type="match status" value="1"/>
</dbReference>
<dbReference type="AlphaFoldDB" id="A0A9D2EMA0"/>
<sequence length="251" mass="29346">MNIYIDESGSIDRHALPNHHFIIAMIHVLDIDKLSKSFKRFVSANYARLLELDQDKTEPHTGKILKTGGKMFRNGKFRELKGVQFDRDMKLRFVDYFTRSRYFEIYYIRIANHELQEHLFDNSARIFNYSVRLALEHFITAGLLPDEDCHLQLDERNEKKEARHFLENYLNTELVVGGSARGRFSVAYFDSAENRLIQVADIFANLLYSQEQTGQYAKELGMLRKAGMLRYIFDFPPADSKKCIDIPESLC</sequence>
<reference evidence="1" key="1">
    <citation type="journal article" date="2021" name="PeerJ">
        <title>Extensive microbial diversity within the chicken gut microbiome revealed by metagenomics and culture.</title>
        <authorList>
            <person name="Gilroy R."/>
            <person name="Ravi A."/>
            <person name="Getino M."/>
            <person name="Pursley I."/>
            <person name="Horton D.L."/>
            <person name="Alikhan N.F."/>
            <person name="Baker D."/>
            <person name="Gharbi K."/>
            <person name="Hall N."/>
            <person name="Watson M."/>
            <person name="Adriaenssens E.M."/>
            <person name="Foster-Nyarko E."/>
            <person name="Jarju S."/>
            <person name="Secka A."/>
            <person name="Antonio M."/>
            <person name="Oren A."/>
            <person name="Chaudhuri R.R."/>
            <person name="La Ragione R."/>
            <person name="Hildebrand F."/>
            <person name="Pallen M.J."/>
        </authorList>
    </citation>
    <scope>NUCLEOTIDE SEQUENCE</scope>
    <source>
        <strain evidence="1">CHK179-28034</strain>
    </source>
</reference>
<reference evidence="1" key="2">
    <citation type="submission" date="2021-04" db="EMBL/GenBank/DDBJ databases">
        <authorList>
            <person name="Gilroy R."/>
        </authorList>
    </citation>
    <scope>NUCLEOTIDE SEQUENCE</scope>
    <source>
        <strain evidence="1">CHK179-28034</strain>
    </source>
</reference>
<accession>A0A9D2EMA0</accession>
<dbReference type="InterPro" id="IPR024524">
    <property type="entry name" value="DUF3800"/>
</dbReference>
<organism evidence="1 2">
    <name type="scientific">Candidatus Anaerobutyricum stercoris</name>
    <dbReference type="NCBI Taxonomy" id="2838457"/>
    <lineage>
        <taxon>Bacteria</taxon>
        <taxon>Bacillati</taxon>
        <taxon>Bacillota</taxon>
        <taxon>Clostridia</taxon>
        <taxon>Lachnospirales</taxon>
        <taxon>Lachnospiraceae</taxon>
        <taxon>Anaerobutyricum</taxon>
    </lineage>
</organism>
<name>A0A9D2EMA0_9FIRM</name>
<comment type="caution">
    <text evidence="1">The sequence shown here is derived from an EMBL/GenBank/DDBJ whole genome shotgun (WGS) entry which is preliminary data.</text>
</comment>
<protein>
    <submittedName>
        <fullName evidence="1">DUF3800 domain-containing protein</fullName>
    </submittedName>
</protein>